<dbReference type="AlphaFoldDB" id="A0A2Z7ASF9"/>
<feature type="region of interest" description="Disordered" evidence="1">
    <location>
        <begin position="291"/>
        <end position="310"/>
    </location>
</feature>
<dbReference type="GO" id="GO:0048564">
    <property type="term" value="P:photosystem I assembly"/>
    <property type="evidence" value="ECO:0007669"/>
    <property type="project" value="InterPro"/>
</dbReference>
<dbReference type="EMBL" id="KV012839">
    <property type="protein sequence ID" value="KZV24308.1"/>
    <property type="molecule type" value="Genomic_DNA"/>
</dbReference>
<dbReference type="GO" id="GO:0009535">
    <property type="term" value="C:chloroplast thylakoid membrane"/>
    <property type="evidence" value="ECO:0007669"/>
    <property type="project" value="InterPro"/>
</dbReference>
<protein>
    <submittedName>
        <fullName evidence="2">Uncharacterized protein</fullName>
    </submittedName>
</protein>
<keyword evidence="3" id="KW-1185">Reference proteome</keyword>
<evidence type="ECO:0000256" key="1">
    <source>
        <dbReference type="SAM" id="MobiDB-lite"/>
    </source>
</evidence>
<dbReference type="PANTHER" id="PTHR33672:SF24">
    <property type="entry name" value="OS01G0798600 PROTEIN"/>
    <property type="match status" value="1"/>
</dbReference>
<gene>
    <name evidence="2" type="ORF">F511_01790</name>
</gene>
<organism evidence="2 3">
    <name type="scientific">Dorcoceras hygrometricum</name>
    <dbReference type="NCBI Taxonomy" id="472368"/>
    <lineage>
        <taxon>Eukaryota</taxon>
        <taxon>Viridiplantae</taxon>
        <taxon>Streptophyta</taxon>
        <taxon>Embryophyta</taxon>
        <taxon>Tracheophyta</taxon>
        <taxon>Spermatophyta</taxon>
        <taxon>Magnoliopsida</taxon>
        <taxon>eudicotyledons</taxon>
        <taxon>Gunneridae</taxon>
        <taxon>Pentapetalae</taxon>
        <taxon>asterids</taxon>
        <taxon>lamiids</taxon>
        <taxon>Lamiales</taxon>
        <taxon>Gesneriaceae</taxon>
        <taxon>Didymocarpoideae</taxon>
        <taxon>Trichosporeae</taxon>
        <taxon>Loxocarpinae</taxon>
        <taxon>Dorcoceras</taxon>
    </lineage>
</organism>
<evidence type="ECO:0000313" key="2">
    <source>
        <dbReference type="EMBL" id="KZV24308.1"/>
    </source>
</evidence>
<feature type="region of interest" description="Disordered" evidence="1">
    <location>
        <begin position="78"/>
        <end position="105"/>
    </location>
</feature>
<dbReference type="Proteomes" id="UP000250235">
    <property type="component" value="Unassembled WGS sequence"/>
</dbReference>
<dbReference type="OrthoDB" id="1880037at2759"/>
<sequence length="375" mass="41807">MAKNKSLNDHYAQEITNFNIQLLTDLCSSSTHWEKREGTQNEKQISVDPVSIKPATWEGKGRISSKFLSFSLPNSVTSSPLKQLHQKKKKAKRKDGNVTSPLSRQHSVALTNLERLRERHLRRSKSCGEGRTSQPSVDFDLLSRAIKVNTFQEIERRPPEYCPTNNHHMYHGVAPKNSELVPGDQDDRVKCGALCLFLPGFGKNAKPVRSRKDIPHMEVNEGHVVVSQRVSLEKFECGSWRSSAIIMNNEDDGDSASSMFFDLPMELIRCSNFNDAELPITTGFVFDKNTTTTTSNNTGRKGGIKNSSTINNAVNSSAPSASRLLHSESLSNSCRHVQFSATSPTLYPASPISCITPRLRKAREEFNAFLEAQNA</sequence>
<dbReference type="PANTHER" id="PTHR33672">
    <property type="entry name" value="YCF3-INTERACTING PROTEIN 1, CHLOROPLASTIC"/>
    <property type="match status" value="1"/>
</dbReference>
<reference evidence="2 3" key="1">
    <citation type="journal article" date="2015" name="Proc. Natl. Acad. Sci. U.S.A.">
        <title>The resurrection genome of Boea hygrometrica: A blueprint for survival of dehydration.</title>
        <authorList>
            <person name="Xiao L."/>
            <person name="Yang G."/>
            <person name="Zhang L."/>
            <person name="Yang X."/>
            <person name="Zhao S."/>
            <person name="Ji Z."/>
            <person name="Zhou Q."/>
            <person name="Hu M."/>
            <person name="Wang Y."/>
            <person name="Chen M."/>
            <person name="Xu Y."/>
            <person name="Jin H."/>
            <person name="Xiao X."/>
            <person name="Hu G."/>
            <person name="Bao F."/>
            <person name="Hu Y."/>
            <person name="Wan P."/>
            <person name="Li L."/>
            <person name="Deng X."/>
            <person name="Kuang T."/>
            <person name="Xiang C."/>
            <person name="Zhu J.K."/>
            <person name="Oliver M.J."/>
            <person name="He Y."/>
        </authorList>
    </citation>
    <scope>NUCLEOTIDE SEQUENCE [LARGE SCALE GENOMIC DNA]</scope>
    <source>
        <strain evidence="3">cv. XS01</strain>
    </source>
</reference>
<proteinExistence type="predicted"/>
<evidence type="ECO:0000313" key="3">
    <source>
        <dbReference type="Proteomes" id="UP000250235"/>
    </source>
</evidence>
<dbReference type="GO" id="GO:0080183">
    <property type="term" value="P:response to photooxidative stress"/>
    <property type="evidence" value="ECO:0007669"/>
    <property type="project" value="InterPro"/>
</dbReference>
<dbReference type="InterPro" id="IPR040340">
    <property type="entry name" value="CEST/Y3IP1"/>
</dbReference>
<feature type="compositionally biased region" description="Basic residues" evidence="1">
    <location>
        <begin position="84"/>
        <end position="93"/>
    </location>
</feature>
<name>A0A2Z7ASF9_9LAMI</name>
<accession>A0A2Z7ASF9</accession>